<dbReference type="SUPFAM" id="SSF55298">
    <property type="entry name" value="YjgF-like"/>
    <property type="match status" value="1"/>
</dbReference>
<dbReference type="InterPro" id="IPR006175">
    <property type="entry name" value="YjgF/YER057c/UK114"/>
</dbReference>
<dbReference type="PANTHER" id="PTHR11803">
    <property type="entry name" value="2-IMINOBUTANOATE/2-IMINOPROPANOATE DEAMINASE RIDA"/>
    <property type="match status" value="1"/>
</dbReference>
<name>A0A2W5N3Y0_RHOSU</name>
<dbReference type="CDD" id="cd00448">
    <property type="entry name" value="YjgF_YER057c_UK114_family"/>
    <property type="match status" value="1"/>
</dbReference>
<evidence type="ECO:0000256" key="1">
    <source>
        <dbReference type="ARBA" id="ARBA00010552"/>
    </source>
</evidence>
<comment type="caution">
    <text evidence="2">The sequence shown here is derived from an EMBL/GenBank/DDBJ whole genome shotgun (WGS) entry which is preliminary data.</text>
</comment>
<dbReference type="FunFam" id="3.30.1330.40:FF:000001">
    <property type="entry name" value="L-PSP family endoribonuclease"/>
    <property type="match status" value="1"/>
</dbReference>
<dbReference type="AlphaFoldDB" id="A0A2W5N3Y0"/>
<dbReference type="GO" id="GO:0005829">
    <property type="term" value="C:cytosol"/>
    <property type="evidence" value="ECO:0007669"/>
    <property type="project" value="TreeGrafter"/>
</dbReference>
<reference evidence="2 3" key="1">
    <citation type="submission" date="2017-08" db="EMBL/GenBank/DDBJ databases">
        <title>Infants hospitalized years apart are colonized by the same room-sourced microbial strains.</title>
        <authorList>
            <person name="Brooks B."/>
            <person name="Olm M.R."/>
            <person name="Firek B.A."/>
            <person name="Baker R."/>
            <person name="Thomas B.C."/>
            <person name="Morowitz M.J."/>
            <person name="Banfield J.F."/>
        </authorList>
    </citation>
    <scope>NUCLEOTIDE SEQUENCE [LARGE SCALE GENOMIC DNA]</scope>
    <source>
        <strain evidence="2">S2_005_002_R2_34</strain>
    </source>
</reference>
<dbReference type="Gene3D" id="3.30.1330.40">
    <property type="entry name" value="RutC-like"/>
    <property type="match status" value="1"/>
</dbReference>
<comment type="similarity">
    <text evidence="1">Belongs to the RutC family.</text>
</comment>
<dbReference type="NCBIfam" id="TIGR00004">
    <property type="entry name" value="Rid family detoxifying hydrolase"/>
    <property type="match status" value="1"/>
</dbReference>
<evidence type="ECO:0000313" key="3">
    <source>
        <dbReference type="Proteomes" id="UP000249185"/>
    </source>
</evidence>
<evidence type="ECO:0000313" key="2">
    <source>
        <dbReference type="EMBL" id="PZQ47348.1"/>
    </source>
</evidence>
<dbReference type="EMBL" id="QFPW01000017">
    <property type="protein sequence ID" value="PZQ47348.1"/>
    <property type="molecule type" value="Genomic_DNA"/>
</dbReference>
<sequence length="117" mass="12309">MGPAPLSPAVVIEDFVYLSGQVGIDPATGAIVEGGIEAQTRQTMENIKALLAAEGLTPDHVVKSLCFLTDVANFTAMNGVYKTYFADPKPARSTVGITLADPALLVEIEVIAHRRAA</sequence>
<dbReference type="GO" id="GO:0019239">
    <property type="term" value="F:deaminase activity"/>
    <property type="evidence" value="ECO:0007669"/>
    <property type="project" value="TreeGrafter"/>
</dbReference>
<proteinExistence type="inferred from homology"/>
<organism evidence="2 3">
    <name type="scientific">Rhodovulum sulfidophilum</name>
    <name type="common">Rhodobacter sulfidophilus</name>
    <dbReference type="NCBI Taxonomy" id="35806"/>
    <lineage>
        <taxon>Bacteria</taxon>
        <taxon>Pseudomonadati</taxon>
        <taxon>Pseudomonadota</taxon>
        <taxon>Alphaproteobacteria</taxon>
        <taxon>Rhodobacterales</taxon>
        <taxon>Paracoccaceae</taxon>
        <taxon>Rhodovulum</taxon>
    </lineage>
</organism>
<dbReference type="Proteomes" id="UP000249185">
    <property type="component" value="Unassembled WGS sequence"/>
</dbReference>
<gene>
    <name evidence="2" type="ORF">DI556_17610</name>
</gene>
<dbReference type="InterPro" id="IPR035959">
    <property type="entry name" value="RutC-like_sf"/>
</dbReference>
<dbReference type="PANTHER" id="PTHR11803:SF39">
    <property type="entry name" value="2-IMINOBUTANOATE_2-IMINOPROPANOATE DEAMINASE"/>
    <property type="match status" value="1"/>
</dbReference>
<protein>
    <submittedName>
        <fullName evidence="2">Reactive intermediate/imine deaminase</fullName>
    </submittedName>
</protein>
<dbReference type="Pfam" id="PF01042">
    <property type="entry name" value="Ribonuc_L-PSP"/>
    <property type="match status" value="1"/>
</dbReference>
<dbReference type="InterPro" id="IPR006056">
    <property type="entry name" value="RidA"/>
</dbReference>
<accession>A0A2W5N3Y0</accession>